<dbReference type="AlphaFoldDB" id="A0A3P8FVE3"/>
<name>A0A3P8FVE3_9TREM</name>
<accession>A0A3P8FVE3</accession>
<evidence type="ECO:0000313" key="2">
    <source>
        <dbReference type="Proteomes" id="UP000269396"/>
    </source>
</evidence>
<proteinExistence type="predicted"/>
<protein>
    <submittedName>
        <fullName evidence="1">Uncharacterized protein</fullName>
    </submittedName>
</protein>
<dbReference type="EMBL" id="UZAL01042646">
    <property type="protein sequence ID" value="VDP80292.1"/>
    <property type="molecule type" value="Genomic_DNA"/>
</dbReference>
<gene>
    <name evidence="1" type="ORF">SMTD_LOCUS19607</name>
</gene>
<dbReference type="Proteomes" id="UP000269396">
    <property type="component" value="Unassembled WGS sequence"/>
</dbReference>
<reference evidence="1 2" key="1">
    <citation type="submission" date="2018-11" db="EMBL/GenBank/DDBJ databases">
        <authorList>
            <consortium name="Pathogen Informatics"/>
        </authorList>
    </citation>
    <scope>NUCLEOTIDE SEQUENCE [LARGE SCALE GENOMIC DNA]</scope>
    <source>
        <strain>Denwood</strain>
        <strain evidence="2">Zambia</strain>
    </source>
</reference>
<sequence length="43" mass="5449">MQLLNELLLRELLRHLILDHDDEIIFFDHYLHWQRSILLNFYV</sequence>
<evidence type="ECO:0000313" key="1">
    <source>
        <dbReference type="EMBL" id="VDP80292.1"/>
    </source>
</evidence>
<organism evidence="1 2">
    <name type="scientific">Schistosoma mattheei</name>
    <dbReference type="NCBI Taxonomy" id="31246"/>
    <lineage>
        <taxon>Eukaryota</taxon>
        <taxon>Metazoa</taxon>
        <taxon>Spiralia</taxon>
        <taxon>Lophotrochozoa</taxon>
        <taxon>Platyhelminthes</taxon>
        <taxon>Trematoda</taxon>
        <taxon>Digenea</taxon>
        <taxon>Strigeidida</taxon>
        <taxon>Schistosomatoidea</taxon>
        <taxon>Schistosomatidae</taxon>
        <taxon>Schistosoma</taxon>
    </lineage>
</organism>
<keyword evidence="2" id="KW-1185">Reference proteome</keyword>